<gene>
    <name evidence="1" type="ORF">ARMGADRAFT_760005</name>
</gene>
<dbReference type="AlphaFoldDB" id="A0A2H3E4F1"/>
<dbReference type="EMBL" id="KZ293651">
    <property type="protein sequence ID" value="PBK96207.1"/>
    <property type="molecule type" value="Genomic_DNA"/>
</dbReference>
<dbReference type="STRING" id="47427.A0A2H3E4F1"/>
<proteinExistence type="predicted"/>
<evidence type="ECO:0000313" key="1">
    <source>
        <dbReference type="EMBL" id="PBK96207.1"/>
    </source>
</evidence>
<protein>
    <submittedName>
        <fullName evidence="1">Uncharacterized protein</fullName>
    </submittedName>
</protein>
<dbReference type="OrthoDB" id="2338at2759"/>
<accession>A0A2H3E4F1</accession>
<organism evidence="1 2">
    <name type="scientific">Armillaria gallica</name>
    <name type="common">Bulbous honey fungus</name>
    <name type="synonym">Armillaria bulbosa</name>
    <dbReference type="NCBI Taxonomy" id="47427"/>
    <lineage>
        <taxon>Eukaryota</taxon>
        <taxon>Fungi</taxon>
        <taxon>Dikarya</taxon>
        <taxon>Basidiomycota</taxon>
        <taxon>Agaricomycotina</taxon>
        <taxon>Agaricomycetes</taxon>
        <taxon>Agaricomycetidae</taxon>
        <taxon>Agaricales</taxon>
        <taxon>Marasmiineae</taxon>
        <taxon>Physalacriaceae</taxon>
        <taxon>Armillaria</taxon>
    </lineage>
</organism>
<reference evidence="2" key="1">
    <citation type="journal article" date="2017" name="Nat. Ecol. Evol.">
        <title>Genome expansion and lineage-specific genetic innovations in the forest pathogenic fungi Armillaria.</title>
        <authorList>
            <person name="Sipos G."/>
            <person name="Prasanna A.N."/>
            <person name="Walter M.C."/>
            <person name="O'Connor E."/>
            <person name="Balint B."/>
            <person name="Krizsan K."/>
            <person name="Kiss B."/>
            <person name="Hess J."/>
            <person name="Varga T."/>
            <person name="Slot J."/>
            <person name="Riley R."/>
            <person name="Boka B."/>
            <person name="Rigling D."/>
            <person name="Barry K."/>
            <person name="Lee J."/>
            <person name="Mihaltcheva S."/>
            <person name="LaButti K."/>
            <person name="Lipzen A."/>
            <person name="Waldron R."/>
            <person name="Moloney N.M."/>
            <person name="Sperisen C."/>
            <person name="Kredics L."/>
            <person name="Vagvoelgyi C."/>
            <person name="Patrignani A."/>
            <person name="Fitzpatrick D."/>
            <person name="Nagy I."/>
            <person name="Doyle S."/>
            <person name="Anderson J.B."/>
            <person name="Grigoriev I.V."/>
            <person name="Gueldener U."/>
            <person name="Muensterkoetter M."/>
            <person name="Nagy L.G."/>
        </authorList>
    </citation>
    <scope>NUCLEOTIDE SEQUENCE [LARGE SCALE GENOMIC DNA]</scope>
    <source>
        <strain evidence="2">Ar21-2</strain>
    </source>
</reference>
<name>A0A2H3E4F1_ARMGA</name>
<sequence length="105" mass="12231">MSAEWSLSSYKSKVIAQDVNGIFFISVLRLTNFHFNQDVTDPNPDQLSSILSKLEHLPPLIYLWIESLQYQLSLVQWKKEQSFPPAHWQLHRDTCTQQIISSKSL</sequence>
<dbReference type="InParanoid" id="A0A2H3E4F1"/>
<dbReference type="Proteomes" id="UP000217790">
    <property type="component" value="Unassembled WGS sequence"/>
</dbReference>
<keyword evidence="2" id="KW-1185">Reference proteome</keyword>
<evidence type="ECO:0000313" key="2">
    <source>
        <dbReference type="Proteomes" id="UP000217790"/>
    </source>
</evidence>